<dbReference type="AlphaFoldDB" id="A0A516AGS3"/>
<evidence type="ECO:0000259" key="9">
    <source>
        <dbReference type="SMART" id="SM00986"/>
    </source>
</evidence>
<dbReference type="GO" id="GO:0097510">
    <property type="term" value="P:base-excision repair, AP site formation via deaminated base removal"/>
    <property type="evidence" value="ECO:0007669"/>
    <property type="project" value="TreeGrafter"/>
</dbReference>
<feature type="active site" description="Proton acceptor" evidence="5 6">
    <location>
        <position position="162"/>
    </location>
</feature>
<dbReference type="CDD" id="cd10027">
    <property type="entry name" value="UDG-F1-like"/>
    <property type="match status" value="1"/>
</dbReference>
<dbReference type="GO" id="GO:0005634">
    <property type="term" value="C:nucleus"/>
    <property type="evidence" value="ECO:0007669"/>
    <property type="project" value="UniProtKB-SubCell"/>
</dbReference>
<dbReference type="InterPro" id="IPR002043">
    <property type="entry name" value="UDG_fam1"/>
</dbReference>
<evidence type="ECO:0000256" key="7">
    <source>
        <dbReference type="RuleBase" id="RU003780"/>
    </source>
</evidence>
<dbReference type="NCBIfam" id="TIGR00628">
    <property type="entry name" value="ung"/>
    <property type="match status" value="1"/>
</dbReference>
<keyword evidence="2 5" id="KW-0227">DNA damage</keyword>
<dbReference type="InterPro" id="IPR036895">
    <property type="entry name" value="Uracil-DNA_glycosylase-like_sf"/>
</dbReference>
<dbReference type="NCBIfam" id="NF003589">
    <property type="entry name" value="PRK05254.1-2"/>
    <property type="match status" value="1"/>
</dbReference>
<evidence type="ECO:0000256" key="1">
    <source>
        <dbReference type="ARBA" id="ARBA00008184"/>
    </source>
</evidence>
<dbReference type="SMART" id="SM00986">
    <property type="entry name" value="UDG"/>
    <property type="match status" value="1"/>
</dbReference>
<evidence type="ECO:0000256" key="4">
    <source>
        <dbReference type="ARBA" id="ARBA00023204"/>
    </source>
</evidence>
<dbReference type="EC" id="3.2.2.27" evidence="5 7"/>
<accession>A0A516AGS3</accession>
<feature type="domain" description="Uracil-DNA glycosylase-like" evidence="9">
    <location>
        <begin position="147"/>
        <end position="321"/>
    </location>
</feature>
<dbReference type="InterPro" id="IPR005122">
    <property type="entry name" value="Uracil-DNA_glycosylase-like"/>
</dbReference>
<comment type="subcellular location">
    <subcellularLocation>
        <location evidence="5">Mitochondrion</location>
    </subcellularLocation>
    <subcellularLocation>
        <location evidence="5">Nucleus</location>
    </subcellularLocation>
</comment>
<keyword evidence="5" id="KW-0539">Nucleus</keyword>
<evidence type="ECO:0000256" key="8">
    <source>
        <dbReference type="SAM" id="MobiDB-lite"/>
    </source>
</evidence>
<dbReference type="SUPFAM" id="SSF52141">
    <property type="entry name" value="Uracil-DNA glycosylase-like"/>
    <property type="match status" value="1"/>
</dbReference>
<keyword evidence="4 5" id="KW-0234">DNA repair</keyword>
<comment type="function">
    <text evidence="5 7">Excises uracil residues from the DNA which can arise as a result of misincorporation of dUMP residues by DNA polymerase or due to deamination of cytosine.</text>
</comment>
<evidence type="ECO:0000256" key="5">
    <source>
        <dbReference type="HAMAP-Rule" id="MF_03166"/>
    </source>
</evidence>
<dbReference type="SMART" id="SM00987">
    <property type="entry name" value="UreE_C"/>
    <property type="match status" value="1"/>
</dbReference>
<dbReference type="NCBIfam" id="NF003588">
    <property type="entry name" value="PRK05254.1-1"/>
    <property type="match status" value="1"/>
</dbReference>
<dbReference type="PANTHER" id="PTHR11264:SF0">
    <property type="entry name" value="URACIL-DNA GLYCOSYLASE"/>
    <property type="match status" value="1"/>
</dbReference>
<dbReference type="GO" id="GO:0004844">
    <property type="term" value="F:uracil DNA N-glycosylase activity"/>
    <property type="evidence" value="ECO:0007669"/>
    <property type="project" value="UniProtKB-UniRule"/>
</dbReference>
<evidence type="ECO:0000256" key="2">
    <source>
        <dbReference type="ARBA" id="ARBA00022763"/>
    </source>
</evidence>
<dbReference type="EMBL" id="MN126039">
    <property type="protein sequence ID" value="QDO16506.1"/>
    <property type="molecule type" value="mRNA"/>
</dbReference>
<organism evidence="10">
    <name type="scientific">Crypthecodinium cohnii</name>
    <name type="common">Dinoflagellate</name>
    <name type="synonym">Glenodinium cohnii</name>
    <dbReference type="NCBI Taxonomy" id="2866"/>
    <lineage>
        <taxon>Eukaryota</taxon>
        <taxon>Sar</taxon>
        <taxon>Alveolata</taxon>
        <taxon>Dinophyceae</taxon>
        <taxon>Gonyaulacales</taxon>
        <taxon>Crypthecodiniaceae</taxon>
        <taxon>Crypthecodinium</taxon>
    </lineage>
</organism>
<comment type="similarity">
    <text evidence="1 5 7">Belongs to the uracil-DNA glycosylase (UDG) superfamily. UNG family.</text>
</comment>
<comment type="catalytic activity">
    <reaction evidence="5 7">
        <text>Hydrolyzes single-stranded DNA or mismatched double-stranded DNA and polynucleotides, releasing free uracil.</text>
        <dbReference type="EC" id="3.2.2.27"/>
    </reaction>
</comment>
<dbReference type="PANTHER" id="PTHR11264">
    <property type="entry name" value="URACIL-DNA GLYCOSYLASE"/>
    <property type="match status" value="1"/>
</dbReference>
<evidence type="ECO:0000256" key="6">
    <source>
        <dbReference type="PROSITE-ProRule" id="PRU10072"/>
    </source>
</evidence>
<keyword evidence="5" id="KW-0496">Mitochondrion</keyword>
<dbReference type="Gene3D" id="3.40.470.10">
    <property type="entry name" value="Uracil-DNA glycosylase-like domain"/>
    <property type="match status" value="1"/>
</dbReference>
<reference evidence="10" key="1">
    <citation type="journal article" date="2019" name="Microorganisms">
        <title>DNA Damage Response Pathways in Dinoflagellates.</title>
        <authorList>
            <person name="Li C."/>
            <person name="Wong J."/>
        </authorList>
    </citation>
    <scope>NUCLEOTIDE SEQUENCE</scope>
</reference>
<feature type="compositionally biased region" description="Polar residues" evidence="8">
    <location>
        <begin position="59"/>
        <end position="73"/>
    </location>
</feature>
<dbReference type="HAMAP" id="MF_00148">
    <property type="entry name" value="UDG"/>
    <property type="match status" value="1"/>
</dbReference>
<feature type="region of interest" description="Disordered" evidence="8">
    <location>
        <begin position="58"/>
        <end position="93"/>
    </location>
</feature>
<dbReference type="PROSITE" id="PS00130">
    <property type="entry name" value="U_DNA_GLYCOSYLASE"/>
    <property type="match status" value="1"/>
</dbReference>
<keyword evidence="3 5" id="KW-0378">Hydrolase</keyword>
<name>A0A516AGS3_CRYCO</name>
<dbReference type="Pfam" id="PF03167">
    <property type="entry name" value="UDG"/>
    <property type="match status" value="1"/>
</dbReference>
<evidence type="ECO:0000313" key="10">
    <source>
        <dbReference type="EMBL" id="QDO16506.1"/>
    </source>
</evidence>
<dbReference type="GO" id="GO:0005739">
    <property type="term" value="C:mitochondrion"/>
    <property type="evidence" value="ECO:0007669"/>
    <property type="project" value="UniProtKB-SubCell"/>
</dbReference>
<dbReference type="NCBIfam" id="NF003592">
    <property type="entry name" value="PRK05254.1-5"/>
    <property type="match status" value="1"/>
</dbReference>
<evidence type="ECO:0000256" key="3">
    <source>
        <dbReference type="ARBA" id="ARBA00022801"/>
    </source>
</evidence>
<protein>
    <recommendedName>
        <fullName evidence="5 7">Uracil-DNA glycosylase</fullName>
        <shortName evidence="5">UDG</shortName>
        <ecNumber evidence="5 7">3.2.2.27</ecNumber>
    </recommendedName>
</protein>
<proteinExistence type="evidence at transcript level"/>
<sequence length="338" mass="36753">MSQRSLASFFGGGTKAVAAAVVVTEDADEPQRKKARFGEVETPVKFSETEAAMALSVTPMATSSKDPQGSPADTSVPRLPPLPDGEQDWLPLEPSRAGCLPAAWMELLSSELRKSYFTQLRKFVNKEADKHPGQIFPPAAEVFSAFTACDPASVRVVIIGQDPYHDNGQAHGLAFSVKQGVSPLPPSLQNMLKEIRQDPALPDIPERPRNGCLTAWAKQGVLLLNTCLTVRAHQANSHQKQGWEQFTDAVVRALGERYKDLVFLLWGLPAHQKGALVTKFGKTKHVIIKSSHPSPLAATRPSAGNPAFMGSRCFSKCNDELLKRNRGPAIDWTVPETA</sequence>
<dbReference type="InterPro" id="IPR018085">
    <property type="entry name" value="Ura-DNA_Glyclase_AS"/>
</dbReference>